<feature type="compositionally biased region" description="Low complexity" evidence="1">
    <location>
        <begin position="711"/>
        <end position="733"/>
    </location>
</feature>
<feature type="compositionally biased region" description="Low complexity" evidence="1">
    <location>
        <begin position="381"/>
        <end position="394"/>
    </location>
</feature>
<feature type="compositionally biased region" description="Acidic residues" evidence="1">
    <location>
        <begin position="156"/>
        <end position="165"/>
    </location>
</feature>
<keyword evidence="3" id="KW-1185">Reference proteome</keyword>
<dbReference type="InParanoid" id="A0A0C3EIS9"/>
<evidence type="ECO:0000313" key="2">
    <source>
        <dbReference type="EMBL" id="KIM68124.1"/>
    </source>
</evidence>
<feature type="compositionally biased region" description="Polar residues" evidence="1">
    <location>
        <begin position="686"/>
        <end position="700"/>
    </location>
</feature>
<feature type="compositionally biased region" description="Pro residues" evidence="1">
    <location>
        <begin position="785"/>
        <end position="800"/>
    </location>
</feature>
<dbReference type="Proteomes" id="UP000053989">
    <property type="component" value="Unassembled WGS sequence"/>
</dbReference>
<reference evidence="2 3" key="1">
    <citation type="submission" date="2014-04" db="EMBL/GenBank/DDBJ databases">
        <authorList>
            <consortium name="DOE Joint Genome Institute"/>
            <person name="Kuo A."/>
            <person name="Kohler A."/>
            <person name="Nagy L.G."/>
            <person name="Floudas D."/>
            <person name="Copeland A."/>
            <person name="Barry K.W."/>
            <person name="Cichocki N."/>
            <person name="Veneault-Fourrey C."/>
            <person name="LaButti K."/>
            <person name="Lindquist E.A."/>
            <person name="Lipzen A."/>
            <person name="Lundell T."/>
            <person name="Morin E."/>
            <person name="Murat C."/>
            <person name="Sun H."/>
            <person name="Tunlid A."/>
            <person name="Henrissat B."/>
            <person name="Grigoriev I.V."/>
            <person name="Hibbett D.S."/>
            <person name="Martin F."/>
            <person name="Nordberg H.P."/>
            <person name="Cantor M.N."/>
            <person name="Hua S.X."/>
        </authorList>
    </citation>
    <scope>NUCLEOTIDE SEQUENCE [LARGE SCALE GENOMIC DNA]</scope>
    <source>
        <strain evidence="2 3">Foug A</strain>
    </source>
</reference>
<feature type="region of interest" description="Disordered" evidence="1">
    <location>
        <begin position="475"/>
        <end position="823"/>
    </location>
</feature>
<accession>A0A0C3EIS9</accession>
<feature type="compositionally biased region" description="Low complexity" evidence="1">
    <location>
        <begin position="405"/>
        <end position="435"/>
    </location>
</feature>
<evidence type="ECO:0000313" key="3">
    <source>
        <dbReference type="Proteomes" id="UP000053989"/>
    </source>
</evidence>
<feature type="compositionally biased region" description="Low complexity" evidence="1">
    <location>
        <begin position="82"/>
        <end position="95"/>
    </location>
</feature>
<name>A0A0C3EIS9_9AGAM</name>
<feature type="compositionally biased region" description="Polar residues" evidence="1">
    <location>
        <begin position="110"/>
        <end position="127"/>
    </location>
</feature>
<dbReference type="OrthoDB" id="3262497at2759"/>
<dbReference type="STRING" id="1036808.A0A0C3EIS9"/>
<feature type="region of interest" description="Disordered" evidence="1">
    <location>
        <begin position="373"/>
        <end position="435"/>
    </location>
</feature>
<proteinExistence type="predicted"/>
<feature type="compositionally biased region" description="Low complexity" evidence="1">
    <location>
        <begin position="874"/>
        <end position="885"/>
    </location>
</feature>
<feature type="compositionally biased region" description="Pro residues" evidence="1">
    <location>
        <begin position="734"/>
        <end position="743"/>
    </location>
</feature>
<evidence type="ECO:0000256" key="1">
    <source>
        <dbReference type="SAM" id="MobiDB-lite"/>
    </source>
</evidence>
<feature type="compositionally biased region" description="Polar residues" evidence="1">
    <location>
        <begin position="519"/>
        <end position="541"/>
    </location>
</feature>
<feature type="compositionally biased region" description="Polar residues" evidence="1">
    <location>
        <begin position="852"/>
        <end position="864"/>
    </location>
</feature>
<feature type="region of interest" description="Disordered" evidence="1">
    <location>
        <begin position="839"/>
        <end position="908"/>
    </location>
</feature>
<feature type="compositionally biased region" description="Basic and acidic residues" evidence="1">
    <location>
        <begin position="54"/>
        <end position="70"/>
    </location>
</feature>
<feature type="compositionally biased region" description="Low complexity" evidence="1">
    <location>
        <begin position="633"/>
        <end position="653"/>
    </location>
</feature>
<feature type="compositionally biased region" description="Polar residues" evidence="1">
    <location>
        <begin position="395"/>
        <end position="404"/>
    </location>
</feature>
<organism evidence="2 3">
    <name type="scientific">Scleroderma citrinum Foug A</name>
    <dbReference type="NCBI Taxonomy" id="1036808"/>
    <lineage>
        <taxon>Eukaryota</taxon>
        <taxon>Fungi</taxon>
        <taxon>Dikarya</taxon>
        <taxon>Basidiomycota</taxon>
        <taxon>Agaricomycotina</taxon>
        <taxon>Agaricomycetes</taxon>
        <taxon>Agaricomycetidae</taxon>
        <taxon>Boletales</taxon>
        <taxon>Sclerodermatineae</taxon>
        <taxon>Sclerodermataceae</taxon>
        <taxon>Scleroderma</taxon>
    </lineage>
</organism>
<feature type="compositionally biased region" description="Polar residues" evidence="1">
    <location>
        <begin position="768"/>
        <end position="781"/>
    </location>
</feature>
<feature type="compositionally biased region" description="Low complexity" evidence="1">
    <location>
        <begin position="674"/>
        <end position="685"/>
    </location>
</feature>
<dbReference type="EMBL" id="KN822010">
    <property type="protein sequence ID" value="KIM68124.1"/>
    <property type="molecule type" value="Genomic_DNA"/>
</dbReference>
<feature type="compositionally biased region" description="Pro residues" evidence="1">
    <location>
        <begin position="504"/>
        <end position="517"/>
    </location>
</feature>
<dbReference type="AlphaFoldDB" id="A0A0C3EIS9"/>
<protein>
    <submittedName>
        <fullName evidence="2">Uncharacterized protein</fullName>
    </submittedName>
</protein>
<feature type="compositionally biased region" description="Pro residues" evidence="1">
    <location>
        <begin position="547"/>
        <end position="560"/>
    </location>
</feature>
<dbReference type="HOGENOM" id="CLU_006928_0_0_1"/>
<gene>
    <name evidence="2" type="ORF">SCLCIDRAFT_1209522</name>
</gene>
<reference evidence="3" key="2">
    <citation type="submission" date="2015-01" db="EMBL/GenBank/DDBJ databases">
        <title>Evolutionary Origins and Diversification of the Mycorrhizal Mutualists.</title>
        <authorList>
            <consortium name="DOE Joint Genome Institute"/>
            <consortium name="Mycorrhizal Genomics Consortium"/>
            <person name="Kohler A."/>
            <person name="Kuo A."/>
            <person name="Nagy L.G."/>
            <person name="Floudas D."/>
            <person name="Copeland A."/>
            <person name="Barry K.W."/>
            <person name="Cichocki N."/>
            <person name="Veneault-Fourrey C."/>
            <person name="LaButti K."/>
            <person name="Lindquist E.A."/>
            <person name="Lipzen A."/>
            <person name="Lundell T."/>
            <person name="Morin E."/>
            <person name="Murat C."/>
            <person name="Riley R."/>
            <person name="Ohm R."/>
            <person name="Sun H."/>
            <person name="Tunlid A."/>
            <person name="Henrissat B."/>
            <person name="Grigoriev I.V."/>
            <person name="Hibbett D.S."/>
            <person name="Martin F."/>
        </authorList>
    </citation>
    <scope>NUCLEOTIDE SEQUENCE [LARGE SCALE GENOMIC DNA]</scope>
    <source>
        <strain evidence="3">Foug A</strain>
    </source>
</reference>
<feature type="region of interest" description="Disordered" evidence="1">
    <location>
        <begin position="1"/>
        <end position="211"/>
    </location>
</feature>
<feature type="compositionally biased region" description="Pro residues" evidence="1">
    <location>
        <begin position="616"/>
        <end position="632"/>
    </location>
</feature>
<feature type="compositionally biased region" description="Low complexity" evidence="1">
    <location>
        <begin position="597"/>
        <end position="615"/>
    </location>
</feature>
<sequence>MDNPWANSWQPPPSAPTTAWTSTSEQKPVHEEEADIGLPSWSLHDTAQWSGSAHADDGPLWKPSEVEEHAWGSSTYEEIIISRSASTADPPSASPGEVHEHASPPPPSPETQDTQYDTMTVHHSQFDSARPFQEDRAIVPDADVPGGTALPLSSPNEDEEPDAWEDPTILTVPDDEWASAWNVAPDSRDEKEEVQPPDEWETAGQEKEKLDRAVPPELLASILRQCQEVLDEIWPESDAVKPDVSEKSWRTGLDGLENLTELLNELIPDDFVLPPAVQYPTTATAKAMNEALKLTRHSTFAGSSPLAKLLASKGSLDWQRSVVSKDDVVPDAAPVGWRVLDKEEHRSTVEEKRPKRGASGLLSFWNRRVPSVPSLPEEISEASPSRRSSNGSSAKDANSPQSTNRDTSPTRRSLTSTPPTQPAQQAPPEITVATPAPAPSAVSRFLNRFSRTKSTGSHHSSLALSADDLEYLSDIIPSASDPDDEQEESTSKVLSNVVTSPLPTKLPPPLPPPPKPPVTTFNETHLISAQLSRPSQHLGQGSSPLPLSLPPPLSPKPISPPILSLSPAIPPKDTGSHSPSPSIGSVVLKPSSPQPPSRSQSPFTFPLPSKASAPLSLPPLLPPPPISPPQTPRPAAMQPLSPSSTSFTPSSSSYVWPNSMSGRDDEGASDEEFFSSLSRSPFRPSHVSSDSTSIRSPESQNSRDRLRSARSSMSQSFDDFDDFVSSPSRKQPTPRSPSPPPLPAKNTPPRNYRIPSHTSRPSVDHQRTQSLIDKASTTKGTWPSPVAPVLPVRPIPPPPASEDLLGFDDPPARPALPSHSQPLLDMSVGTAAKSVSATSPFHSVAGGGVHQLSRSPPATPSQPVMSFPPLGFMSSPSPLSAKSLPQTALKPPQTGGLSAQDLSFFEGL</sequence>